<evidence type="ECO:0000313" key="3">
    <source>
        <dbReference type="Proteomes" id="UP001157034"/>
    </source>
</evidence>
<evidence type="ECO:0000256" key="1">
    <source>
        <dbReference type="SAM" id="MobiDB-lite"/>
    </source>
</evidence>
<gene>
    <name evidence="2" type="ORF">GCM10025881_01210</name>
</gene>
<proteinExistence type="predicted"/>
<keyword evidence="3" id="KW-1185">Reference proteome</keyword>
<feature type="region of interest" description="Disordered" evidence="1">
    <location>
        <begin position="58"/>
        <end position="82"/>
    </location>
</feature>
<protein>
    <submittedName>
        <fullName evidence="2">Uncharacterized protein</fullName>
    </submittedName>
</protein>
<comment type="caution">
    <text evidence="2">The sequence shown here is derived from an EMBL/GenBank/DDBJ whole genome shotgun (WGS) entry which is preliminary data.</text>
</comment>
<name>A0ABQ6JYA2_9MICO</name>
<reference evidence="3" key="1">
    <citation type="journal article" date="2019" name="Int. J. Syst. Evol. Microbiol.">
        <title>The Global Catalogue of Microorganisms (GCM) 10K type strain sequencing project: providing services to taxonomists for standard genome sequencing and annotation.</title>
        <authorList>
            <consortium name="The Broad Institute Genomics Platform"/>
            <consortium name="The Broad Institute Genome Sequencing Center for Infectious Disease"/>
            <person name="Wu L."/>
            <person name="Ma J."/>
        </authorList>
    </citation>
    <scope>NUCLEOTIDE SEQUENCE [LARGE SCALE GENOMIC DNA]</scope>
    <source>
        <strain evidence="3">NBRC 108894</strain>
    </source>
</reference>
<sequence length="82" mass="8271">MPARAGAAAEVLVDVRLLQSGRSDVVGVSEPQEELSGFGDLLLGRVRDRLKLRSRMVGPATSSAQVVPGAEASDGGAGAVVG</sequence>
<accession>A0ABQ6JYA2</accession>
<dbReference type="Proteomes" id="UP001157034">
    <property type="component" value="Unassembled WGS sequence"/>
</dbReference>
<dbReference type="EMBL" id="BSVB01000001">
    <property type="protein sequence ID" value="GMA93297.1"/>
    <property type="molecule type" value="Genomic_DNA"/>
</dbReference>
<organism evidence="2 3">
    <name type="scientific">Pseudolysinimonas kribbensis</name>
    <dbReference type="NCBI Taxonomy" id="433641"/>
    <lineage>
        <taxon>Bacteria</taxon>
        <taxon>Bacillati</taxon>
        <taxon>Actinomycetota</taxon>
        <taxon>Actinomycetes</taxon>
        <taxon>Micrococcales</taxon>
        <taxon>Microbacteriaceae</taxon>
        <taxon>Pseudolysinimonas</taxon>
    </lineage>
</organism>
<evidence type="ECO:0000313" key="2">
    <source>
        <dbReference type="EMBL" id="GMA93297.1"/>
    </source>
</evidence>